<keyword evidence="8 9" id="KW-0472">Membrane</keyword>
<organism evidence="11 12">
    <name type="scientific">Mycobacterium riyadhense</name>
    <dbReference type="NCBI Taxonomy" id="486698"/>
    <lineage>
        <taxon>Bacteria</taxon>
        <taxon>Bacillati</taxon>
        <taxon>Actinomycetota</taxon>
        <taxon>Actinomycetes</taxon>
        <taxon>Mycobacteriales</taxon>
        <taxon>Mycobacteriaceae</taxon>
        <taxon>Mycobacterium</taxon>
    </lineage>
</organism>
<evidence type="ECO:0000256" key="1">
    <source>
        <dbReference type="ARBA" id="ARBA00004651"/>
    </source>
</evidence>
<proteinExistence type="predicted"/>
<keyword evidence="3" id="KW-0808">Transferase</keyword>
<evidence type="ECO:0000313" key="12">
    <source>
        <dbReference type="Proteomes" id="UP000193087"/>
    </source>
</evidence>
<keyword evidence="2" id="KW-1003">Cell membrane</keyword>
<dbReference type="PANTHER" id="PTHR24421">
    <property type="entry name" value="NITRATE/NITRITE SENSOR PROTEIN NARX-RELATED"/>
    <property type="match status" value="1"/>
</dbReference>
<evidence type="ECO:0000256" key="9">
    <source>
        <dbReference type="SAM" id="Phobius"/>
    </source>
</evidence>
<evidence type="ECO:0000256" key="5">
    <source>
        <dbReference type="ARBA" id="ARBA00022777"/>
    </source>
</evidence>
<dbReference type="InterPro" id="IPR003594">
    <property type="entry name" value="HATPase_dom"/>
</dbReference>
<dbReference type="PANTHER" id="PTHR24421:SF37">
    <property type="entry name" value="SENSOR HISTIDINE KINASE NARS"/>
    <property type="match status" value="1"/>
</dbReference>
<evidence type="ECO:0000256" key="3">
    <source>
        <dbReference type="ARBA" id="ARBA00022679"/>
    </source>
</evidence>
<keyword evidence="12" id="KW-1185">Reference proteome</keyword>
<comment type="caution">
    <text evidence="11">The sequence shown here is derived from an EMBL/GenBank/DDBJ whole genome shotgun (WGS) entry which is preliminary data.</text>
</comment>
<evidence type="ECO:0000259" key="10">
    <source>
        <dbReference type="PROSITE" id="PS50109"/>
    </source>
</evidence>
<dbReference type="CDD" id="cd16917">
    <property type="entry name" value="HATPase_UhpB-NarQ-NarX-like"/>
    <property type="match status" value="1"/>
</dbReference>
<reference evidence="11 12" key="1">
    <citation type="submission" date="2016-01" db="EMBL/GenBank/DDBJ databases">
        <title>The new phylogeny of the genus Mycobacterium.</title>
        <authorList>
            <person name="Tarcisio F."/>
            <person name="Conor M."/>
            <person name="Antonella G."/>
            <person name="Elisabetta G."/>
            <person name="Giulia F.S."/>
            <person name="Sara T."/>
            <person name="Anna F."/>
            <person name="Clotilde B."/>
            <person name="Roberto B."/>
            <person name="Veronica D.S."/>
            <person name="Fabio R."/>
            <person name="Monica P."/>
            <person name="Olivier J."/>
            <person name="Enrico T."/>
            <person name="Nicola S."/>
        </authorList>
    </citation>
    <scope>NUCLEOTIDE SEQUENCE [LARGE SCALE GENOMIC DNA]</scope>
    <source>
        <strain evidence="11 12">DSM 45176</strain>
    </source>
</reference>
<evidence type="ECO:0000256" key="4">
    <source>
        <dbReference type="ARBA" id="ARBA00022692"/>
    </source>
</evidence>
<dbReference type="PROSITE" id="PS50109">
    <property type="entry name" value="HIS_KIN"/>
    <property type="match status" value="1"/>
</dbReference>
<evidence type="ECO:0000256" key="2">
    <source>
        <dbReference type="ARBA" id="ARBA00022475"/>
    </source>
</evidence>
<dbReference type="EMBL" id="LQPQ01000260">
    <property type="protein sequence ID" value="ORW55522.1"/>
    <property type="molecule type" value="Genomic_DNA"/>
</dbReference>
<keyword evidence="7" id="KW-0902">Two-component regulatory system</keyword>
<dbReference type="Gene3D" id="3.30.565.10">
    <property type="entry name" value="Histidine kinase-like ATPase, C-terminal domain"/>
    <property type="match status" value="1"/>
</dbReference>
<evidence type="ECO:0000256" key="7">
    <source>
        <dbReference type="ARBA" id="ARBA00023012"/>
    </source>
</evidence>
<protein>
    <recommendedName>
        <fullName evidence="10">Histidine kinase domain-containing protein</fullName>
    </recommendedName>
</protein>
<dbReference type="SMART" id="SM00387">
    <property type="entry name" value="HATPase_c"/>
    <property type="match status" value="1"/>
</dbReference>
<dbReference type="AlphaFoldDB" id="A0A1X2AW67"/>
<feature type="transmembrane region" description="Helical" evidence="9">
    <location>
        <begin position="126"/>
        <end position="146"/>
    </location>
</feature>
<dbReference type="RefSeq" id="WP_085253539.1">
    <property type="nucleotide sequence ID" value="NZ_CAJMWI010000001.1"/>
</dbReference>
<gene>
    <name evidence="11" type="ORF">AWC22_07605</name>
</gene>
<dbReference type="Pfam" id="PF02518">
    <property type="entry name" value="HATPase_c"/>
    <property type="match status" value="1"/>
</dbReference>
<name>A0A1X2AW67_9MYCO</name>
<keyword evidence="6 9" id="KW-1133">Transmembrane helix</keyword>
<dbReference type="GO" id="GO:0016301">
    <property type="term" value="F:kinase activity"/>
    <property type="evidence" value="ECO:0007669"/>
    <property type="project" value="UniProtKB-KW"/>
</dbReference>
<feature type="transmembrane region" description="Helical" evidence="9">
    <location>
        <begin position="20"/>
        <end position="39"/>
    </location>
</feature>
<feature type="transmembrane region" description="Helical" evidence="9">
    <location>
        <begin position="152"/>
        <end position="174"/>
    </location>
</feature>
<evidence type="ECO:0000256" key="8">
    <source>
        <dbReference type="ARBA" id="ARBA00023136"/>
    </source>
</evidence>
<dbReference type="InterPro" id="IPR050482">
    <property type="entry name" value="Sensor_HK_TwoCompSys"/>
</dbReference>
<dbReference type="STRING" id="486698.AWC22_07605"/>
<evidence type="ECO:0000256" key="6">
    <source>
        <dbReference type="ARBA" id="ARBA00022989"/>
    </source>
</evidence>
<dbReference type="GO" id="GO:0000160">
    <property type="term" value="P:phosphorelay signal transduction system"/>
    <property type="evidence" value="ECO:0007669"/>
    <property type="project" value="UniProtKB-KW"/>
</dbReference>
<dbReference type="GeneID" id="93495101"/>
<keyword evidence="5" id="KW-0418">Kinase</keyword>
<comment type="subcellular location">
    <subcellularLocation>
        <location evidence="1">Cell membrane</location>
        <topology evidence="1">Multi-pass membrane protein</topology>
    </subcellularLocation>
</comment>
<keyword evidence="4 9" id="KW-0812">Transmembrane</keyword>
<dbReference type="Proteomes" id="UP000193087">
    <property type="component" value="Unassembled WGS sequence"/>
</dbReference>
<evidence type="ECO:0000313" key="11">
    <source>
        <dbReference type="EMBL" id="ORW55522.1"/>
    </source>
</evidence>
<dbReference type="InterPro" id="IPR005467">
    <property type="entry name" value="His_kinase_dom"/>
</dbReference>
<feature type="domain" description="Histidine kinase" evidence="10">
    <location>
        <begin position="304"/>
        <end position="395"/>
    </location>
</feature>
<feature type="transmembrane region" description="Helical" evidence="9">
    <location>
        <begin position="45"/>
        <end position="67"/>
    </location>
</feature>
<dbReference type="SUPFAM" id="SSF55874">
    <property type="entry name" value="ATPase domain of HSP90 chaperone/DNA topoisomerase II/histidine kinase"/>
    <property type="match status" value="1"/>
</dbReference>
<dbReference type="InterPro" id="IPR036890">
    <property type="entry name" value="HATPase_C_sf"/>
</dbReference>
<sequence>MSSTDVEQVLRKQRLRSLQAGSMLRGGVVIIMLLGMVIDTDPTRWPAQIALLSSYALIAICTLTVAFSAAKSRFTGDKALLTFALVDVAAVFGFKLLSPGGYIPLLVMALLPRMVAVELSVRRAATVLACSLAVFTASVLLDPVIAPRLGAGITALIVLMYGFICGTALLVVIFRLRNVDEMAKLTRSRDELLAQTMTASEAERRQISESIHDGPLQDVLAARRDIADFVKVSPDAPLEHALASLQDASRLLREATFELHPAVLDQVGLAAAVEKLASVAAARSGILITTDTDYQAANAIDPILFGVVRELLANVTRHSQASRASVKLAVAGDVARIDVVDNGIGISRDAAARRLAQGHIGLASHRSRVEAAGGTLTIVNEPVGAHVRVELPLRH</sequence>
<dbReference type="GO" id="GO:0005886">
    <property type="term" value="C:plasma membrane"/>
    <property type="evidence" value="ECO:0007669"/>
    <property type="project" value="UniProtKB-SubCell"/>
</dbReference>
<dbReference type="OrthoDB" id="5243952at2"/>
<accession>A0A1X2AW67</accession>